<feature type="region of interest" description="Disordered" evidence="11">
    <location>
        <begin position="196"/>
        <end position="230"/>
    </location>
</feature>
<proteinExistence type="inferred from homology"/>
<dbReference type="InterPro" id="IPR050231">
    <property type="entry name" value="Iron_ascorbate_oxido_reductase"/>
</dbReference>
<comment type="pathway">
    <text evidence="1">Alkene biosynthesis; ethylene biosynthesis via 2-oxoglutarate.</text>
</comment>
<dbReference type="SUPFAM" id="SSF51197">
    <property type="entry name" value="Clavaminate synthase-like"/>
    <property type="match status" value="1"/>
</dbReference>
<gene>
    <name evidence="13" type="ORF">AVDCRST_MAG87-2361</name>
</gene>
<evidence type="ECO:0000256" key="10">
    <source>
        <dbReference type="RuleBase" id="RU003682"/>
    </source>
</evidence>
<dbReference type="InterPro" id="IPR027443">
    <property type="entry name" value="IPNS-like_sf"/>
</dbReference>
<evidence type="ECO:0000256" key="6">
    <source>
        <dbReference type="ARBA" id="ARBA00031011"/>
    </source>
</evidence>
<dbReference type="Pfam" id="PF14226">
    <property type="entry name" value="DIOX_N"/>
    <property type="match status" value="1"/>
</dbReference>
<comment type="catalytic activity">
    <reaction evidence="8">
        <text>2-oxoglutarate + O2 + 2 H(+) = ethene + 3 CO2 + H2O</text>
        <dbReference type="Rhea" id="RHEA:31523"/>
        <dbReference type="ChEBI" id="CHEBI:15377"/>
        <dbReference type="ChEBI" id="CHEBI:15378"/>
        <dbReference type="ChEBI" id="CHEBI:15379"/>
        <dbReference type="ChEBI" id="CHEBI:16526"/>
        <dbReference type="ChEBI" id="CHEBI:16810"/>
        <dbReference type="ChEBI" id="CHEBI:18153"/>
        <dbReference type="EC" id="1.13.12.19"/>
    </reaction>
</comment>
<evidence type="ECO:0000259" key="12">
    <source>
        <dbReference type="PROSITE" id="PS51471"/>
    </source>
</evidence>
<evidence type="ECO:0000256" key="2">
    <source>
        <dbReference type="ARBA" id="ARBA00012293"/>
    </source>
</evidence>
<evidence type="ECO:0000256" key="9">
    <source>
        <dbReference type="ARBA" id="ARBA00049359"/>
    </source>
</evidence>
<keyword evidence="10" id="KW-0408">Iron</keyword>
<organism evidence="13">
    <name type="scientific">uncultured Thermomicrobiales bacterium</name>
    <dbReference type="NCBI Taxonomy" id="1645740"/>
    <lineage>
        <taxon>Bacteria</taxon>
        <taxon>Pseudomonadati</taxon>
        <taxon>Thermomicrobiota</taxon>
        <taxon>Thermomicrobia</taxon>
        <taxon>Thermomicrobiales</taxon>
        <taxon>environmental samples</taxon>
    </lineage>
</organism>
<dbReference type="GO" id="GO:0102276">
    <property type="term" value="F:2-oxoglutarate oxygenase/decarboxylase (ethylene-forming) activity"/>
    <property type="evidence" value="ECO:0007669"/>
    <property type="project" value="UniProtKB-EC"/>
</dbReference>
<name>A0A6J4VA59_9BACT</name>
<feature type="domain" description="Fe2OG dioxygenase" evidence="12">
    <location>
        <begin position="187"/>
        <end position="296"/>
    </location>
</feature>
<evidence type="ECO:0000256" key="7">
    <source>
        <dbReference type="ARBA" id="ARBA00031282"/>
    </source>
</evidence>
<keyword evidence="5" id="KW-0266">Ethylene biosynthesis</keyword>
<protein>
    <recommendedName>
        <fullName evidence="4">2-oxoglutarate-dependent ethylene/succinate-forming enzyme</fullName>
        <ecNumber evidence="3">1.13.12.19</ecNumber>
        <ecNumber evidence="2">1.14.20.7</ecNumber>
    </recommendedName>
    <alternativeName>
        <fullName evidence="6">2-oxoglutarate dioxygenase (ethylene-forming)</fullName>
    </alternativeName>
    <alternativeName>
        <fullName evidence="7">2-oxoglutarate/L-arginine monooxygenase/decarboxylase (succinate-forming)</fullName>
    </alternativeName>
</protein>
<dbReference type="EC" id="1.14.20.7" evidence="2"/>
<dbReference type="GO" id="GO:0046872">
    <property type="term" value="F:metal ion binding"/>
    <property type="evidence" value="ECO:0007669"/>
    <property type="project" value="UniProtKB-KW"/>
</dbReference>
<keyword evidence="10" id="KW-0560">Oxidoreductase</keyword>
<dbReference type="InterPro" id="IPR026992">
    <property type="entry name" value="DIOX_N"/>
</dbReference>
<dbReference type="Gene3D" id="2.60.120.330">
    <property type="entry name" value="B-lactam Antibiotic, Isopenicillin N Synthase, Chain"/>
    <property type="match status" value="1"/>
</dbReference>
<dbReference type="EC" id="1.13.12.19" evidence="3"/>
<evidence type="ECO:0000256" key="1">
    <source>
        <dbReference type="ARBA" id="ARBA00004767"/>
    </source>
</evidence>
<dbReference type="InterPro" id="IPR044861">
    <property type="entry name" value="IPNS-like_FE2OG_OXY"/>
</dbReference>
<evidence type="ECO:0000256" key="4">
    <source>
        <dbReference type="ARBA" id="ARBA00019045"/>
    </source>
</evidence>
<dbReference type="AlphaFoldDB" id="A0A6J4VA59"/>
<evidence type="ECO:0000256" key="3">
    <source>
        <dbReference type="ARBA" id="ARBA00012531"/>
    </source>
</evidence>
<evidence type="ECO:0000256" key="11">
    <source>
        <dbReference type="SAM" id="MobiDB-lite"/>
    </source>
</evidence>
<dbReference type="GO" id="GO:0009693">
    <property type="term" value="P:ethylene biosynthetic process"/>
    <property type="evidence" value="ECO:0007669"/>
    <property type="project" value="UniProtKB-KW"/>
</dbReference>
<dbReference type="PANTHER" id="PTHR47990">
    <property type="entry name" value="2-OXOGLUTARATE (2OG) AND FE(II)-DEPENDENT OXYGENASE SUPERFAMILY PROTEIN-RELATED"/>
    <property type="match status" value="1"/>
</dbReference>
<comment type="similarity">
    <text evidence="10">Belongs to the iron/ascorbate-dependent oxidoreductase family.</text>
</comment>
<dbReference type="EMBL" id="CADCWJ010000524">
    <property type="protein sequence ID" value="CAA9570496.1"/>
    <property type="molecule type" value="Genomic_DNA"/>
</dbReference>
<keyword evidence="10" id="KW-0479">Metal-binding</keyword>
<dbReference type="Pfam" id="PF03171">
    <property type="entry name" value="2OG-FeII_Oxy"/>
    <property type="match status" value="1"/>
</dbReference>
<accession>A0A6J4VA59</accession>
<evidence type="ECO:0000313" key="13">
    <source>
        <dbReference type="EMBL" id="CAA9570496.1"/>
    </source>
</evidence>
<evidence type="ECO:0000256" key="8">
    <source>
        <dbReference type="ARBA" id="ARBA00047725"/>
    </source>
</evidence>
<dbReference type="InterPro" id="IPR005123">
    <property type="entry name" value="Oxoglu/Fe-dep_dioxygenase_dom"/>
</dbReference>
<dbReference type="PRINTS" id="PR00682">
    <property type="entry name" value="IPNSYNTHASE"/>
</dbReference>
<reference evidence="13" key="1">
    <citation type="submission" date="2020-02" db="EMBL/GenBank/DDBJ databases">
        <authorList>
            <person name="Meier V. D."/>
        </authorList>
    </citation>
    <scope>NUCLEOTIDE SEQUENCE</scope>
    <source>
        <strain evidence="13">AVDCRST_MAG87</strain>
    </source>
</reference>
<sequence length="340" mass="37541">MMMAVEMQNAVPVIDCSPFTRDDRTDDRLATARDIGSACEQYGFLVISGHGVSEGALQAMRDVSMEFFALPTAEKMKVVAPKAANVTRGYVPFASKSHSSAEGAPPDLMEKFIVSRFESQQDAVAAGLRPGLEEWFAVNRWPPEPADMKAVWRAYYNDVSELARRLMCAFAVALGLRDDWFEDKIDQHFSNLAANHYPPQDRPPAPGQLRIAPHTDTGSVTLIPQDGSQGGLEIQHPASGELLAVPSIPDSFVVNIGDLMAQWTNDRWVSTNHRVVNPPRSDAHKGRLTLPFFLQPNFHTTIECIPSCCSEERPAKYAPVTSGEWATKVTRPFDPHVVNP</sequence>
<dbReference type="PROSITE" id="PS51471">
    <property type="entry name" value="FE2OG_OXY"/>
    <property type="match status" value="1"/>
</dbReference>
<comment type="catalytic activity">
    <reaction evidence="9">
        <text>L-arginine + 2-oxoglutarate + O2 = guanidine + L-glutamate 5-semialdehyde + succinate + CO2</text>
        <dbReference type="Rhea" id="RHEA:31535"/>
        <dbReference type="ChEBI" id="CHEBI:15379"/>
        <dbReference type="ChEBI" id="CHEBI:16526"/>
        <dbReference type="ChEBI" id="CHEBI:16810"/>
        <dbReference type="ChEBI" id="CHEBI:30031"/>
        <dbReference type="ChEBI" id="CHEBI:30087"/>
        <dbReference type="ChEBI" id="CHEBI:32682"/>
        <dbReference type="ChEBI" id="CHEBI:58066"/>
        <dbReference type="EC" id="1.14.20.7"/>
    </reaction>
</comment>
<evidence type="ECO:0000256" key="5">
    <source>
        <dbReference type="ARBA" id="ARBA00022666"/>
    </source>
</evidence>